<evidence type="ECO:0000313" key="2">
    <source>
        <dbReference type="Proteomes" id="UP000800200"/>
    </source>
</evidence>
<gene>
    <name evidence="1" type="ORF">K469DRAFT_655093</name>
</gene>
<dbReference type="PANTHER" id="PTHR42037:SF1">
    <property type="match status" value="1"/>
</dbReference>
<organism evidence="1 2">
    <name type="scientific">Zopfia rhizophila CBS 207.26</name>
    <dbReference type="NCBI Taxonomy" id="1314779"/>
    <lineage>
        <taxon>Eukaryota</taxon>
        <taxon>Fungi</taxon>
        <taxon>Dikarya</taxon>
        <taxon>Ascomycota</taxon>
        <taxon>Pezizomycotina</taxon>
        <taxon>Dothideomycetes</taxon>
        <taxon>Dothideomycetes incertae sedis</taxon>
        <taxon>Zopfiaceae</taxon>
        <taxon>Zopfia</taxon>
    </lineage>
</organism>
<dbReference type="InterPro" id="IPR027796">
    <property type="entry name" value="OTT_1508_deam-like"/>
</dbReference>
<accession>A0A6A6ELS5</accession>
<name>A0A6A6ELS5_9PEZI</name>
<dbReference type="Proteomes" id="UP000800200">
    <property type="component" value="Unassembled WGS sequence"/>
</dbReference>
<dbReference type="EMBL" id="ML994616">
    <property type="protein sequence ID" value="KAF2191902.1"/>
    <property type="molecule type" value="Genomic_DNA"/>
</dbReference>
<dbReference type="PANTHER" id="PTHR42037">
    <property type="match status" value="1"/>
</dbReference>
<dbReference type="OrthoDB" id="3251507at2759"/>
<dbReference type="Pfam" id="PF14441">
    <property type="entry name" value="OTT_1508_deam"/>
    <property type="match status" value="1"/>
</dbReference>
<evidence type="ECO:0000313" key="1">
    <source>
        <dbReference type="EMBL" id="KAF2191902.1"/>
    </source>
</evidence>
<dbReference type="AlphaFoldDB" id="A0A6A6ELS5"/>
<keyword evidence="2" id="KW-1185">Reference proteome</keyword>
<protein>
    <submittedName>
        <fullName evidence="1">Uncharacterized protein</fullName>
    </submittedName>
</protein>
<reference evidence="1" key="1">
    <citation type="journal article" date="2020" name="Stud. Mycol.">
        <title>101 Dothideomycetes genomes: a test case for predicting lifestyles and emergence of pathogens.</title>
        <authorList>
            <person name="Haridas S."/>
            <person name="Albert R."/>
            <person name="Binder M."/>
            <person name="Bloem J."/>
            <person name="Labutti K."/>
            <person name="Salamov A."/>
            <person name="Andreopoulos B."/>
            <person name="Baker S."/>
            <person name="Barry K."/>
            <person name="Bills G."/>
            <person name="Bluhm B."/>
            <person name="Cannon C."/>
            <person name="Castanera R."/>
            <person name="Culley D."/>
            <person name="Daum C."/>
            <person name="Ezra D."/>
            <person name="Gonzalez J."/>
            <person name="Henrissat B."/>
            <person name="Kuo A."/>
            <person name="Liang C."/>
            <person name="Lipzen A."/>
            <person name="Lutzoni F."/>
            <person name="Magnuson J."/>
            <person name="Mondo S."/>
            <person name="Nolan M."/>
            <person name="Ohm R."/>
            <person name="Pangilinan J."/>
            <person name="Park H.-J."/>
            <person name="Ramirez L."/>
            <person name="Alfaro M."/>
            <person name="Sun H."/>
            <person name="Tritt A."/>
            <person name="Yoshinaga Y."/>
            <person name="Zwiers L.-H."/>
            <person name="Turgeon B."/>
            <person name="Goodwin S."/>
            <person name="Spatafora J."/>
            <person name="Crous P."/>
            <person name="Grigoriev I."/>
        </authorList>
    </citation>
    <scope>NUCLEOTIDE SEQUENCE</scope>
    <source>
        <strain evidence="1">CBS 207.26</strain>
    </source>
</reference>
<proteinExistence type="predicted"/>
<sequence length="442" mass="50700">MVERVYSSLESLWEQIQQDEARKLYPRLALFEALSGFKDKQKPRQRSEDTICEARRDFLDSFAYLCDVQKGGKTVTAAALQKLHISNFLWLAANEGVGDDILDYAMDVLEKLKTATSENQSTLQDSIFRLAVEKCKPRIQFYRDEVQKYARNCRMALRHRERDDIVIRLRTKLKKLSEPPPSLTVESYVDLCHDMRSAEINHIKTYSATAGDDFSKLAHYIWRLGATRSAANTVVEAMITVPSLHRVSQIRRVSAPETVEKTVHPSCMSPHEVLHGIFADSASHNPLQFQYAFNRLYQLDPPLARPIYTKMASREKVVTRVHAELQIADTFSRSRDMEFVDNDKYIGCSKSACYFCYNWLCNHKHCYVQPATHHKIIPGCRGPDNRLNEMGAGVLIDMYSKISRQIGQDIFEFLQQNAQPRLQYMSTEASSRAPSQLSATRD</sequence>